<name>A0A2P5FPY1_TREOI</name>
<keyword evidence="2" id="KW-1185">Reference proteome</keyword>
<dbReference type="InParanoid" id="A0A2P5FPY1"/>
<protein>
    <submittedName>
        <fullName evidence="1">Uncharacterized protein</fullName>
    </submittedName>
</protein>
<organism evidence="1 2">
    <name type="scientific">Trema orientale</name>
    <name type="common">Charcoal tree</name>
    <name type="synonym">Celtis orientalis</name>
    <dbReference type="NCBI Taxonomy" id="63057"/>
    <lineage>
        <taxon>Eukaryota</taxon>
        <taxon>Viridiplantae</taxon>
        <taxon>Streptophyta</taxon>
        <taxon>Embryophyta</taxon>
        <taxon>Tracheophyta</taxon>
        <taxon>Spermatophyta</taxon>
        <taxon>Magnoliopsida</taxon>
        <taxon>eudicotyledons</taxon>
        <taxon>Gunneridae</taxon>
        <taxon>Pentapetalae</taxon>
        <taxon>rosids</taxon>
        <taxon>fabids</taxon>
        <taxon>Rosales</taxon>
        <taxon>Cannabaceae</taxon>
        <taxon>Trema</taxon>
    </lineage>
</organism>
<reference evidence="2" key="1">
    <citation type="submission" date="2016-06" db="EMBL/GenBank/DDBJ databases">
        <title>Parallel loss of symbiosis genes in relatives of nitrogen-fixing non-legume Parasponia.</title>
        <authorList>
            <person name="Van Velzen R."/>
            <person name="Holmer R."/>
            <person name="Bu F."/>
            <person name="Rutten L."/>
            <person name="Van Zeijl A."/>
            <person name="Liu W."/>
            <person name="Santuari L."/>
            <person name="Cao Q."/>
            <person name="Sharma T."/>
            <person name="Shen D."/>
            <person name="Roswanjaya Y."/>
            <person name="Wardhani T."/>
            <person name="Kalhor M.S."/>
            <person name="Jansen J."/>
            <person name="Van den Hoogen J."/>
            <person name="Gungor B."/>
            <person name="Hartog M."/>
            <person name="Hontelez J."/>
            <person name="Verver J."/>
            <person name="Yang W.-C."/>
            <person name="Schijlen E."/>
            <person name="Repin R."/>
            <person name="Schilthuizen M."/>
            <person name="Schranz E."/>
            <person name="Heidstra R."/>
            <person name="Miyata K."/>
            <person name="Fedorova E."/>
            <person name="Kohlen W."/>
            <person name="Bisseling T."/>
            <person name="Smit S."/>
            <person name="Geurts R."/>
        </authorList>
    </citation>
    <scope>NUCLEOTIDE SEQUENCE [LARGE SCALE GENOMIC DNA]</scope>
    <source>
        <strain evidence="2">cv. RG33-2</strain>
    </source>
</reference>
<gene>
    <name evidence="1" type="ORF">TorRG33x02_045650</name>
</gene>
<dbReference type="Proteomes" id="UP000237000">
    <property type="component" value="Unassembled WGS sequence"/>
</dbReference>
<comment type="caution">
    <text evidence="1">The sequence shown here is derived from an EMBL/GenBank/DDBJ whole genome shotgun (WGS) entry which is preliminary data.</text>
</comment>
<dbReference type="EMBL" id="JXTC01000017">
    <property type="protein sequence ID" value="PON99800.1"/>
    <property type="molecule type" value="Genomic_DNA"/>
</dbReference>
<proteinExistence type="predicted"/>
<evidence type="ECO:0000313" key="1">
    <source>
        <dbReference type="EMBL" id="PON99800.1"/>
    </source>
</evidence>
<sequence length="50" mass="5794">RWLRSTLRNDLAYYGFERWPDIVSVNTTSSVAVVWLGGEAAIGRRRRQGR</sequence>
<evidence type="ECO:0000313" key="2">
    <source>
        <dbReference type="Proteomes" id="UP000237000"/>
    </source>
</evidence>
<feature type="non-terminal residue" evidence="1">
    <location>
        <position position="1"/>
    </location>
</feature>
<dbReference type="AlphaFoldDB" id="A0A2P5FPY1"/>
<accession>A0A2P5FPY1</accession>